<dbReference type="InterPro" id="IPR006448">
    <property type="entry name" value="Phage_term_ssu_P27"/>
</dbReference>
<evidence type="ECO:0000313" key="2">
    <source>
        <dbReference type="EMBL" id="DAE15372.1"/>
    </source>
</evidence>
<protein>
    <submittedName>
        <fullName evidence="2">Terminase small subunit</fullName>
    </submittedName>
</protein>
<reference evidence="2" key="1">
    <citation type="journal article" date="2021" name="Proc. Natl. Acad. Sci. U.S.A.">
        <title>A Catalog of Tens of Thousands of Viruses from Human Metagenomes Reveals Hidden Associations with Chronic Diseases.</title>
        <authorList>
            <person name="Tisza M.J."/>
            <person name="Buck C.B."/>
        </authorList>
    </citation>
    <scope>NUCLEOTIDE SEQUENCE</scope>
    <source>
        <strain evidence="2">Ctdcr45</strain>
    </source>
</reference>
<dbReference type="Pfam" id="PF05119">
    <property type="entry name" value="Terminase_4"/>
    <property type="match status" value="1"/>
</dbReference>
<dbReference type="EMBL" id="BK015604">
    <property type="protein sequence ID" value="DAE15372.1"/>
    <property type="molecule type" value="Genomic_DNA"/>
</dbReference>
<evidence type="ECO:0000256" key="1">
    <source>
        <dbReference type="SAM" id="MobiDB-lite"/>
    </source>
</evidence>
<name>A0A8S5QA40_9CAUD</name>
<proteinExistence type="predicted"/>
<feature type="compositionally biased region" description="Basic and acidic residues" evidence="1">
    <location>
        <begin position="24"/>
        <end position="36"/>
    </location>
</feature>
<sequence>MATAKKTVAKLRADGSRHYSQAELQEREEREPKVPEDISALPPSSIPAPEWLPELLRKRFDELAAILESMGLLTILDADALGRYLIAESSYRWATAHMTKALQSGNADVAQKWSGMQSKFFAQCRAIGNDLGLSVSGRCRLEVPTVPPPSAADPDADLYG</sequence>
<organism evidence="2">
    <name type="scientific">Siphoviridae sp. ctdcr45</name>
    <dbReference type="NCBI Taxonomy" id="2825580"/>
    <lineage>
        <taxon>Viruses</taxon>
        <taxon>Duplodnaviria</taxon>
        <taxon>Heunggongvirae</taxon>
        <taxon>Uroviricota</taxon>
        <taxon>Caudoviricetes</taxon>
    </lineage>
</organism>
<feature type="region of interest" description="Disordered" evidence="1">
    <location>
        <begin position="1"/>
        <end position="42"/>
    </location>
</feature>
<accession>A0A8S5QA40</accession>
<dbReference type="NCBIfam" id="TIGR01558">
    <property type="entry name" value="sm_term_P27"/>
    <property type="match status" value="1"/>
</dbReference>